<evidence type="ECO:0000256" key="1">
    <source>
        <dbReference type="ARBA" id="ARBA00022900"/>
    </source>
</evidence>
<comment type="caution">
    <text evidence="4">The sequence shown here is derived from an EMBL/GenBank/DDBJ whole genome shotgun (WGS) entry which is preliminary data.</text>
</comment>
<keyword evidence="1" id="KW-0646">Protease inhibitor</keyword>
<evidence type="ECO:0000313" key="4">
    <source>
        <dbReference type="EMBL" id="KAK6765972.1"/>
    </source>
</evidence>
<keyword evidence="5" id="KW-1185">Reference proteome</keyword>
<proteinExistence type="predicted"/>
<feature type="domain" description="TIL" evidence="3">
    <location>
        <begin position="265"/>
        <end position="319"/>
    </location>
</feature>
<evidence type="ECO:0000256" key="2">
    <source>
        <dbReference type="SAM" id="SignalP"/>
    </source>
</evidence>
<feature type="signal peptide" evidence="2">
    <location>
        <begin position="1"/>
        <end position="17"/>
    </location>
</feature>
<evidence type="ECO:0000313" key="5">
    <source>
        <dbReference type="Proteomes" id="UP001303046"/>
    </source>
</evidence>
<protein>
    <recommendedName>
        <fullName evidence="3">TIL domain-containing protein</fullName>
    </recommendedName>
</protein>
<dbReference type="InterPro" id="IPR002919">
    <property type="entry name" value="TIL_dom"/>
</dbReference>
<accession>A0ABR1ETJ8</accession>
<keyword evidence="2" id="KW-0732">Signal</keyword>
<dbReference type="Gene3D" id="2.10.25.10">
    <property type="entry name" value="Laminin"/>
    <property type="match status" value="1"/>
</dbReference>
<keyword evidence="1" id="KW-0722">Serine protease inhibitor</keyword>
<evidence type="ECO:0000259" key="3">
    <source>
        <dbReference type="Pfam" id="PF01826"/>
    </source>
</evidence>
<sequence length="378" mass="41013">MLYILTILALFLRETLSLSCGICPDGTKCDSNTGICRPFRQLDTSPPSRSCGICPAGTMCDSNTGICRQFRPLPNPPFASDPCERVTCPQGTQCDSNTERGTKKRFMPNPIQAHLMSGICRPFRPVPPAASDPCDRITCPQGTTCDTNTGICRPFRPLPNPPTAADKCDGVLCPQGTQCDSNTGICRPFRPTPNSPIANDPCSGVVCPQGTNCDMNTGICRPFRPASDDVVDRCQSVICPQGSDCDKNTGTCRPFRTADSETVTCPENSYYSDCASPCPYTCTDISKRCDQSCIPTCVCKDGFVQASITDTTCVRSDQCNVYKTDRCSVLQCPSDMTCLEGYCNPKQCPLVVKPPIRTGCRYMLTRNVNNCLTIDLSC</sequence>
<dbReference type="Pfam" id="PF01826">
    <property type="entry name" value="TIL"/>
    <property type="match status" value="1"/>
</dbReference>
<reference evidence="4 5" key="1">
    <citation type="submission" date="2023-08" db="EMBL/GenBank/DDBJ databases">
        <title>A Necator americanus chromosomal reference genome.</title>
        <authorList>
            <person name="Ilik V."/>
            <person name="Petrzelkova K.J."/>
            <person name="Pardy F."/>
            <person name="Fuh T."/>
            <person name="Niatou-Singa F.S."/>
            <person name="Gouil Q."/>
            <person name="Baker L."/>
            <person name="Ritchie M.E."/>
            <person name="Jex A.R."/>
            <person name="Gazzola D."/>
            <person name="Li H."/>
            <person name="Toshio Fujiwara R."/>
            <person name="Zhan B."/>
            <person name="Aroian R.V."/>
            <person name="Pafco B."/>
            <person name="Schwarz E.M."/>
        </authorList>
    </citation>
    <scope>NUCLEOTIDE SEQUENCE [LARGE SCALE GENOMIC DNA]</scope>
    <source>
        <strain evidence="4 5">Aroian</strain>
        <tissue evidence="4">Whole animal</tissue>
    </source>
</reference>
<dbReference type="Proteomes" id="UP001303046">
    <property type="component" value="Unassembled WGS sequence"/>
</dbReference>
<dbReference type="InterPro" id="IPR036084">
    <property type="entry name" value="Ser_inhib-like_sf"/>
</dbReference>
<dbReference type="SUPFAM" id="SSF57567">
    <property type="entry name" value="Serine protease inhibitors"/>
    <property type="match status" value="1"/>
</dbReference>
<dbReference type="CDD" id="cd19941">
    <property type="entry name" value="TIL"/>
    <property type="match status" value="1"/>
</dbReference>
<gene>
    <name evidence="4" type="primary">Necator_chrX.g25883</name>
    <name evidence="4" type="ORF">RB195_025717</name>
</gene>
<feature type="chain" id="PRO_5045082722" description="TIL domain-containing protein" evidence="2">
    <location>
        <begin position="18"/>
        <end position="378"/>
    </location>
</feature>
<name>A0ABR1ETJ8_NECAM</name>
<organism evidence="4 5">
    <name type="scientific">Necator americanus</name>
    <name type="common">Human hookworm</name>
    <dbReference type="NCBI Taxonomy" id="51031"/>
    <lineage>
        <taxon>Eukaryota</taxon>
        <taxon>Metazoa</taxon>
        <taxon>Ecdysozoa</taxon>
        <taxon>Nematoda</taxon>
        <taxon>Chromadorea</taxon>
        <taxon>Rhabditida</taxon>
        <taxon>Rhabditina</taxon>
        <taxon>Rhabditomorpha</taxon>
        <taxon>Strongyloidea</taxon>
        <taxon>Ancylostomatidae</taxon>
        <taxon>Bunostominae</taxon>
        <taxon>Necator</taxon>
    </lineage>
</organism>
<dbReference type="EMBL" id="JAVFWL010000006">
    <property type="protein sequence ID" value="KAK6765972.1"/>
    <property type="molecule type" value="Genomic_DNA"/>
</dbReference>